<dbReference type="EC" id="3.4.24.-" evidence="4"/>
<evidence type="ECO:0000256" key="1">
    <source>
        <dbReference type="ARBA" id="ARBA00007261"/>
    </source>
</evidence>
<keyword evidence="5" id="KW-1185">Reference proteome</keyword>
<feature type="domain" description="Peptidase M16 N-terminal" evidence="2">
    <location>
        <begin position="70"/>
        <end position="203"/>
    </location>
</feature>
<feature type="domain" description="Peptidase M16 N-terminal" evidence="2">
    <location>
        <begin position="545"/>
        <end position="645"/>
    </location>
</feature>
<dbReference type="EMBL" id="BAET01000007">
    <property type="protein sequence ID" value="GAB54662.1"/>
    <property type="molecule type" value="Genomic_DNA"/>
</dbReference>
<reference evidence="4 5" key="2">
    <citation type="journal article" date="2017" name="Antonie Van Leeuwenhoek">
        <title>Rhizobium rhizosphaerae sp. nov., a novel species isolated from rice rhizosphere.</title>
        <authorList>
            <person name="Zhao J.J."/>
            <person name="Zhang J."/>
            <person name="Zhang R.J."/>
            <person name="Zhang C.W."/>
            <person name="Yin H.Q."/>
            <person name="Zhang X.X."/>
        </authorList>
    </citation>
    <scope>NUCLEOTIDE SEQUENCE [LARGE SCALE GENOMIC DNA]</scope>
    <source>
        <strain evidence="4 5">ACAM 611</strain>
    </source>
</reference>
<dbReference type="InterPro" id="IPR011765">
    <property type="entry name" value="Pept_M16_N"/>
</dbReference>
<dbReference type="Pfam" id="PF00675">
    <property type="entry name" value="Peptidase_M16"/>
    <property type="match status" value="2"/>
</dbReference>
<sequence>MEMKKLTGIVHSSLTLSTYKKAFALTTTLTLCLVFVNGCTQQNSIVAAPVALQGESIKHYKYVLENGLTVVLHEDNSDPLVNVNVTYHVGSAREQIGRSGFAHFFEHMMFQGSQNVDDEEHFKIITEAGGNLNGTTNSDRTNYFQTVPANQLEKVLWLEADRMGFLLPAVTQKKFENQRETVKNERAQRVDNQPYGLRNERTAQALYPTGHPYSWSTIGYVEDLDRVGLNDLKAFFKRWYGPNNAVLTIGGDIDIAQAKAWVDRYFSPILRGPDAIDAAKQPATLDYTRYITLQDNVHLPLLQVTYPTVYANHQDEAALDVLASILGEGKTSLLHKNMVKEGLAVQAFAAHLCQELACEFTLLSLANPQNVRDLKSLNEIIHDSLTEFEERGVQDDDLQRVKSDIETGYIYALQSVEGKVNIMASSQTFKGEPDTVKSELARYNAVTKQDVMRVYKQYIKGKPAVVLSIVPQGQAQLAASEQNFVLPKRNIEPTQAVILAPEIVATVDTFDRSITPTADANRAISVPDFWEYSFPNGIEILGIETSETPTFSLSLSLEGGVLLDPIDKTGLASLTAALMNESTLNYSAEEVANQLSLLGSSISFSAGGRYINVYVDTLSKNAVPTLDLLREKLFRPAFTQADFDLIKSRTLGAMQQSLRNPSVLASRGRNLLLYSNESRLGLPDDGTMLSIQAITLDDVKQFYDDYIRPNHATMVAVGDMNKAQTLQLSAFLSSWEGKNYELPSFTIDTTISKGKLYIVDNPSSVQSVINIFRHAPVFDAFEEHFKLTLANFPLGGMFNSRINLNLREDKGFTYGARSAFVGGKQTGQFIASADVSSQFTRQSIEEFITEIDTFNASGMTAQELGFLKNAYSQSDALKYETPRQKAGFLVRLLSLGLNKEYPAQQQAIIQNINAEQLNALANKWLDTDKMHILVVGDAATLVESLRPLGRDIEIIDVPE</sequence>
<dbReference type="SUPFAM" id="SSF63411">
    <property type="entry name" value="LuxS/MPP-like metallohydrolase"/>
    <property type="match status" value="4"/>
</dbReference>
<dbReference type="STRING" id="56804.BAE46_12745"/>
<dbReference type="Proteomes" id="UP000053586">
    <property type="component" value="Unassembled WGS sequence"/>
</dbReference>
<dbReference type="AlphaFoldDB" id="H5T8N5"/>
<evidence type="ECO:0000259" key="2">
    <source>
        <dbReference type="Pfam" id="PF00675"/>
    </source>
</evidence>
<dbReference type="RefSeq" id="WP_006003096.1">
    <property type="nucleotide sequence ID" value="NZ_BAET01000007.1"/>
</dbReference>
<dbReference type="eggNOG" id="COG0612">
    <property type="taxonomic scope" value="Bacteria"/>
</dbReference>
<name>H5T8N5_9ALTE</name>
<dbReference type="GO" id="GO:0046872">
    <property type="term" value="F:metal ion binding"/>
    <property type="evidence" value="ECO:0007669"/>
    <property type="project" value="InterPro"/>
</dbReference>
<dbReference type="GO" id="GO:0006508">
    <property type="term" value="P:proteolysis"/>
    <property type="evidence" value="ECO:0007669"/>
    <property type="project" value="UniProtKB-KW"/>
</dbReference>
<dbReference type="PANTHER" id="PTHR11851:SF49">
    <property type="entry name" value="MITOCHONDRIAL-PROCESSING PEPTIDASE SUBUNIT ALPHA"/>
    <property type="match status" value="1"/>
</dbReference>
<dbReference type="InterPro" id="IPR050361">
    <property type="entry name" value="MPP/UQCRC_Complex"/>
</dbReference>
<comment type="similarity">
    <text evidence="1">Belongs to the peptidase M16 family.</text>
</comment>
<organism evidence="4 5">
    <name type="scientific">Glaciecola punicea ACAM 611</name>
    <dbReference type="NCBI Taxonomy" id="1121923"/>
    <lineage>
        <taxon>Bacteria</taxon>
        <taxon>Pseudomonadati</taxon>
        <taxon>Pseudomonadota</taxon>
        <taxon>Gammaproteobacteria</taxon>
        <taxon>Alteromonadales</taxon>
        <taxon>Alteromonadaceae</taxon>
        <taxon>Glaciecola</taxon>
    </lineage>
</organism>
<gene>
    <name evidence="4" type="primary">pqqL</name>
    <name evidence="4" type="ORF">GPUN_0516</name>
</gene>
<feature type="domain" description="Peptidase M16 C-terminal" evidence="3">
    <location>
        <begin position="229"/>
        <end position="403"/>
    </location>
</feature>
<dbReference type="PANTHER" id="PTHR11851">
    <property type="entry name" value="METALLOPROTEASE"/>
    <property type="match status" value="1"/>
</dbReference>
<dbReference type="InterPro" id="IPR011249">
    <property type="entry name" value="Metalloenz_LuxS/M16"/>
</dbReference>
<dbReference type="InterPro" id="IPR007863">
    <property type="entry name" value="Peptidase_M16_C"/>
</dbReference>
<keyword evidence="4" id="KW-0378">Hydrolase</keyword>
<comment type="caution">
    <text evidence="4">The sequence shown here is derived from an EMBL/GenBank/DDBJ whole genome shotgun (WGS) entry which is preliminary data.</text>
</comment>
<feature type="domain" description="Peptidase M16 C-terminal" evidence="3">
    <location>
        <begin position="694"/>
        <end position="870"/>
    </location>
</feature>
<keyword evidence="4" id="KW-0645">Protease</keyword>
<evidence type="ECO:0000313" key="4">
    <source>
        <dbReference type="EMBL" id="GAB54662.1"/>
    </source>
</evidence>
<reference evidence="4 5" key="1">
    <citation type="journal article" date="2012" name="J. Bacteriol.">
        <title>Genome sequence of proteorhodopsin-containing sea ice bacterium Glaciecola punicea ACAM 611T.</title>
        <authorList>
            <person name="Qin Q.-L."/>
            <person name="Xie B.-B."/>
            <person name="Shu Y.-L."/>
            <person name="Rong J.-C."/>
            <person name="Zhao D.-L."/>
            <person name="Zhang X.-Y."/>
            <person name="Chen X.-L."/>
            <person name="Zhou B.-C."/>
            <person name="Zhanga Y.-Z."/>
        </authorList>
    </citation>
    <scope>NUCLEOTIDE SEQUENCE [LARGE SCALE GENOMIC DNA]</scope>
    <source>
        <strain evidence="4 5">ACAM 611</strain>
    </source>
</reference>
<dbReference type="Gene3D" id="3.30.830.10">
    <property type="entry name" value="Metalloenzyme, LuxS/M16 peptidase-like"/>
    <property type="match status" value="4"/>
</dbReference>
<proteinExistence type="inferred from homology"/>
<dbReference type="Pfam" id="PF05193">
    <property type="entry name" value="Peptidase_M16_C"/>
    <property type="match status" value="2"/>
</dbReference>
<dbReference type="GO" id="GO:0008233">
    <property type="term" value="F:peptidase activity"/>
    <property type="evidence" value="ECO:0007669"/>
    <property type="project" value="UniProtKB-KW"/>
</dbReference>
<accession>H5T8N5</accession>
<evidence type="ECO:0000259" key="3">
    <source>
        <dbReference type="Pfam" id="PF05193"/>
    </source>
</evidence>
<evidence type="ECO:0000313" key="5">
    <source>
        <dbReference type="Proteomes" id="UP000053586"/>
    </source>
</evidence>
<protein>
    <submittedName>
        <fullName evidence="4">Zinc protease</fullName>
        <ecNumber evidence="4">3.4.24.-</ecNumber>
    </submittedName>
</protein>